<proteinExistence type="predicted"/>
<dbReference type="AlphaFoldDB" id="A0AA39MAY9"/>
<protein>
    <recommendedName>
        <fullName evidence="3">ShKT domain-containing protein</fullName>
    </recommendedName>
</protein>
<dbReference type="Pfam" id="PF01549">
    <property type="entry name" value="ShK"/>
    <property type="match status" value="1"/>
</dbReference>
<reference evidence="4" key="1">
    <citation type="submission" date="2023-06" db="EMBL/GenBank/DDBJ databases">
        <title>Genomic analysis of the entomopathogenic nematode Steinernema hermaphroditum.</title>
        <authorList>
            <person name="Schwarz E.M."/>
            <person name="Heppert J.K."/>
            <person name="Baniya A."/>
            <person name="Schwartz H.T."/>
            <person name="Tan C.-H."/>
            <person name="Antoshechkin I."/>
            <person name="Sternberg P.W."/>
            <person name="Goodrich-Blair H."/>
            <person name="Dillman A.R."/>
        </authorList>
    </citation>
    <scope>NUCLEOTIDE SEQUENCE</scope>
    <source>
        <strain evidence="4">PS9179</strain>
        <tissue evidence="4">Whole animal</tissue>
    </source>
</reference>
<name>A0AA39MAY9_9BILA</name>
<feature type="domain" description="ShKT" evidence="3">
    <location>
        <begin position="115"/>
        <end position="154"/>
    </location>
</feature>
<dbReference type="SMART" id="SM00254">
    <property type="entry name" value="ShKT"/>
    <property type="match status" value="2"/>
</dbReference>
<feature type="chain" id="PRO_5041260499" description="ShKT domain-containing protein" evidence="2">
    <location>
        <begin position="18"/>
        <end position="166"/>
    </location>
</feature>
<evidence type="ECO:0000259" key="3">
    <source>
        <dbReference type="PROSITE" id="PS51670"/>
    </source>
</evidence>
<dbReference type="Gene3D" id="1.10.10.1940">
    <property type="match status" value="1"/>
</dbReference>
<dbReference type="Proteomes" id="UP001175271">
    <property type="component" value="Unassembled WGS sequence"/>
</dbReference>
<organism evidence="4 5">
    <name type="scientific">Steinernema hermaphroditum</name>
    <dbReference type="NCBI Taxonomy" id="289476"/>
    <lineage>
        <taxon>Eukaryota</taxon>
        <taxon>Metazoa</taxon>
        <taxon>Ecdysozoa</taxon>
        <taxon>Nematoda</taxon>
        <taxon>Chromadorea</taxon>
        <taxon>Rhabditida</taxon>
        <taxon>Tylenchina</taxon>
        <taxon>Panagrolaimomorpha</taxon>
        <taxon>Strongyloidoidea</taxon>
        <taxon>Steinernematidae</taxon>
        <taxon>Steinernema</taxon>
    </lineage>
</organism>
<evidence type="ECO:0000313" key="4">
    <source>
        <dbReference type="EMBL" id="KAK0427547.1"/>
    </source>
</evidence>
<comment type="caution">
    <text evidence="1">Lacks conserved residue(s) required for the propagation of feature annotation.</text>
</comment>
<feature type="signal peptide" evidence="2">
    <location>
        <begin position="1"/>
        <end position="17"/>
    </location>
</feature>
<dbReference type="InterPro" id="IPR003582">
    <property type="entry name" value="ShKT_dom"/>
</dbReference>
<evidence type="ECO:0000256" key="1">
    <source>
        <dbReference type="PROSITE-ProRule" id="PRU01005"/>
    </source>
</evidence>
<gene>
    <name evidence="4" type="ORF">QR680_010284</name>
</gene>
<evidence type="ECO:0000256" key="2">
    <source>
        <dbReference type="SAM" id="SignalP"/>
    </source>
</evidence>
<keyword evidence="5" id="KW-1185">Reference proteome</keyword>
<keyword evidence="2" id="KW-0732">Signal</keyword>
<dbReference type="EMBL" id="JAUCMV010000001">
    <property type="protein sequence ID" value="KAK0427547.1"/>
    <property type="molecule type" value="Genomic_DNA"/>
</dbReference>
<accession>A0AA39MAY9</accession>
<sequence>MVRFIFPLLLVTAVVHAGFFDFFRHQDATTEAVEVAGNETSTPATPLRCAHANGTLFSNATSCQNQSPDMDCDFFFKAPAEEVRNPRCDEPILQDAVKKCAKTCSVCCELPEFQCEDHFAYAFLCPTIKKTCKVENRDVKEVMMELCPKSCGFCEEKARRVKTMLL</sequence>
<evidence type="ECO:0000313" key="5">
    <source>
        <dbReference type="Proteomes" id="UP001175271"/>
    </source>
</evidence>
<dbReference type="PROSITE" id="PS51670">
    <property type="entry name" value="SHKT"/>
    <property type="match status" value="1"/>
</dbReference>
<comment type="caution">
    <text evidence="4">The sequence shown here is derived from an EMBL/GenBank/DDBJ whole genome shotgun (WGS) entry which is preliminary data.</text>
</comment>